<gene>
    <name evidence="1" type="ORF">ENN51_08415</name>
</gene>
<protein>
    <recommendedName>
        <fullName evidence="2">Tetratricopeptide repeat protein</fullName>
    </recommendedName>
</protein>
<evidence type="ECO:0000313" key="1">
    <source>
        <dbReference type="EMBL" id="HDR00288.1"/>
    </source>
</evidence>
<dbReference type="InterPro" id="IPR011990">
    <property type="entry name" value="TPR-like_helical_dom_sf"/>
</dbReference>
<comment type="caution">
    <text evidence="1">The sequence shown here is derived from an EMBL/GenBank/DDBJ whole genome shotgun (WGS) entry which is preliminary data.</text>
</comment>
<dbReference type="AlphaFoldDB" id="A0A7V0T6W4"/>
<dbReference type="Proteomes" id="UP000885672">
    <property type="component" value="Unassembled WGS sequence"/>
</dbReference>
<proteinExistence type="predicted"/>
<sequence>MVAALLLAGCGGPPPRTAPVSPGPFFDLVYETALARRRQLMEERYERQDLSYLISVLDYAQTGFYARDREAARQGFTAAYRVDDGNIPEAAKAFNWLQEDARKVYRLDKRERLLVHLYLGLNYLMEDNTEAALVEFKKLRLRDMEASQLPMVNYYYGLACERAGDYDNALIEYRRLREMPAGAALDAEALVARAESLASGRAPPPEDSLELIVQVDHLFAGSVGPTEVWADERLVAVLPGRMDDFEVRLTDEEAARKAAQEATAEITRQGLRLAGKFLARALFNDARFGDLAADIAFGGREDREDTRYWGYAPVTFSFGRVRVPFGTREVRLEFRGPAGGLGQCRYPLAGEHARVERAGRAVFVVAGLAREFYGYQ</sequence>
<evidence type="ECO:0008006" key="2">
    <source>
        <dbReference type="Google" id="ProtNLM"/>
    </source>
</evidence>
<name>A0A7V0T6W4_UNCW3</name>
<dbReference type="SUPFAM" id="SSF48452">
    <property type="entry name" value="TPR-like"/>
    <property type="match status" value="1"/>
</dbReference>
<dbReference type="EMBL" id="DSBX01000324">
    <property type="protein sequence ID" value="HDR00288.1"/>
    <property type="molecule type" value="Genomic_DNA"/>
</dbReference>
<reference evidence="1" key="1">
    <citation type="journal article" date="2020" name="mSystems">
        <title>Genome- and Community-Level Interaction Insights into Carbon Utilization and Element Cycling Functions of Hydrothermarchaeota in Hydrothermal Sediment.</title>
        <authorList>
            <person name="Zhou Z."/>
            <person name="Liu Y."/>
            <person name="Xu W."/>
            <person name="Pan J."/>
            <person name="Luo Z.H."/>
            <person name="Li M."/>
        </authorList>
    </citation>
    <scope>NUCLEOTIDE SEQUENCE [LARGE SCALE GENOMIC DNA]</scope>
    <source>
        <strain evidence="1">SpSt-1182</strain>
    </source>
</reference>
<accession>A0A7V0T6W4</accession>
<dbReference type="Gene3D" id="1.25.40.10">
    <property type="entry name" value="Tetratricopeptide repeat domain"/>
    <property type="match status" value="1"/>
</dbReference>
<organism evidence="1">
    <name type="scientific">candidate division WOR-3 bacterium</name>
    <dbReference type="NCBI Taxonomy" id="2052148"/>
    <lineage>
        <taxon>Bacteria</taxon>
        <taxon>Bacteria division WOR-3</taxon>
    </lineage>
</organism>